<dbReference type="AlphaFoldDB" id="A0A2U1PHN6"/>
<name>A0A2U1PHN6_ARTAN</name>
<dbReference type="EMBL" id="PKPP01001142">
    <property type="protein sequence ID" value="PWA85232.1"/>
    <property type="molecule type" value="Genomic_DNA"/>
</dbReference>
<dbReference type="OrthoDB" id="1692549at2759"/>
<sequence>MGVNYGQKDGSKQASTSLITVMCKWYGVYGYITIKLFAKTNKDGEDYEVGRAIDSFWTVINEKCGTSRDAKGQLTSTAGIIAELDSLVKEFVSAGSDEKKAKPCQTYSGLWLSQTGFEPLCVL</sequence>
<evidence type="ECO:0000313" key="1">
    <source>
        <dbReference type="EMBL" id="PWA85232.1"/>
    </source>
</evidence>
<keyword evidence="1" id="KW-0413">Isomerase</keyword>
<dbReference type="STRING" id="35608.A0A2U1PHN6"/>
<gene>
    <name evidence="1" type="ORF">CTI12_AA151220</name>
</gene>
<proteinExistence type="predicted"/>
<protein>
    <submittedName>
        <fullName evidence="1">Protein disulfide-isomerase A6</fullName>
    </submittedName>
</protein>
<evidence type="ECO:0000313" key="2">
    <source>
        <dbReference type="Proteomes" id="UP000245207"/>
    </source>
</evidence>
<dbReference type="Proteomes" id="UP000245207">
    <property type="component" value="Unassembled WGS sequence"/>
</dbReference>
<organism evidence="1 2">
    <name type="scientific">Artemisia annua</name>
    <name type="common">Sweet wormwood</name>
    <dbReference type="NCBI Taxonomy" id="35608"/>
    <lineage>
        <taxon>Eukaryota</taxon>
        <taxon>Viridiplantae</taxon>
        <taxon>Streptophyta</taxon>
        <taxon>Embryophyta</taxon>
        <taxon>Tracheophyta</taxon>
        <taxon>Spermatophyta</taxon>
        <taxon>Magnoliopsida</taxon>
        <taxon>eudicotyledons</taxon>
        <taxon>Gunneridae</taxon>
        <taxon>Pentapetalae</taxon>
        <taxon>asterids</taxon>
        <taxon>campanulids</taxon>
        <taxon>Asterales</taxon>
        <taxon>Asteraceae</taxon>
        <taxon>Asteroideae</taxon>
        <taxon>Anthemideae</taxon>
        <taxon>Artemisiinae</taxon>
        <taxon>Artemisia</taxon>
    </lineage>
</organism>
<dbReference type="GO" id="GO:0016853">
    <property type="term" value="F:isomerase activity"/>
    <property type="evidence" value="ECO:0007669"/>
    <property type="project" value="UniProtKB-KW"/>
</dbReference>
<reference evidence="1 2" key="1">
    <citation type="journal article" date="2018" name="Mol. Plant">
        <title>The genome of Artemisia annua provides insight into the evolution of Asteraceae family and artemisinin biosynthesis.</title>
        <authorList>
            <person name="Shen Q."/>
            <person name="Zhang L."/>
            <person name="Liao Z."/>
            <person name="Wang S."/>
            <person name="Yan T."/>
            <person name="Shi P."/>
            <person name="Liu M."/>
            <person name="Fu X."/>
            <person name="Pan Q."/>
            <person name="Wang Y."/>
            <person name="Lv Z."/>
            <person name="Lu X."/>
            <person name="Zhang F."/>
            <person name="Jiang W."/>
            <person name="Ma Y."/>
            <person name="Chen M."/>
            <person name="Hao X."/>
            <person name="Li L."/>
            <person name="Tang Y."/>
            <person name="Lv G."/>
            <person name="Zhou Y."/>
            <person name="Sun X."/>
            <person name="Brodelius P.E."/>
            <person name="Rose J.K.C."/>
            <person name="Tang K."/>
        </authorList>
    </citation>
    <scope>NUCLEOTIDE SEQUENCE [LARGE SCALE GENOMIC DNA]</scope>
    <source>
        <strain evidence="2">cv. Huhao1</strain>
        <tissue evidence="1">Leaf</tissue>
    </source>
</reference>
<accession>A0A2U1PHN6</accession>
<comment type="caution">
    <text evidence="1">The sequence shown here is derived from an EMBL/GenBank/DDBJ whole genome shotgun (WGS) entry which is preliminary data.</text>
</comment>
<keyword evidence="2" id="KW-1185">Reference proteome</keyword>